<dbReference type="PANTHER" id="PTHR42101">
    <property type="entry name" value="CHROMOSOME 16, WHOLE GENOME SHOTGUN SEQUENCE"/>
    <property type="match status" value="1"/>
</dbReference>
<keyword evidence="1" id="KW-0812">Transmembrane</keyword>
<dbReference type="PANTHER" id="PTHR42101:SF1">
    <property type="entry name" value="LOW TEMPERATURE REQUIREMENT A"/>
    <property type="match status" value="1"/>
</dbReference>
<evidence type="ECO:0000256" key="1">
    <source>
        <dbReference type="SAM" id="Phobius"/>
    </source>
</evidence>
<accession>A0A8H3FLC2</accession>
<keyword evidence="3" id="KW-1185">Reference proteome</keyword>
<feature type="transmembrane region" description="Helical" evidence="1">
    <location>
        <begin position="604"/>
        <end position="623"/>
    </location>
</feature>
<keyword evidence="1" id="KW-0472">Membrane</keyword>
<dbReference type="InterPro" id="IPR010640">
    <property type="entry name" value="Low_temperature_requirement_A"/>
</dbReference>
<feature type="transmembrane region" description="Helical" evidence="1">
    <location>
        <begin position="565"/>
        <end position="584"/>
    </location>
</feature>
<dbReference type="EMBL" id="CAJPDQ010000025">
    <property type="protein sequence ID" value="CAF9926688.1"/>
    <property type="molecule type" value="Genomic_DNA"/>
</dbReference>
<protein>
    <recommendedName>
        <fullName evidence="4">Low temperature requirement A</fullName>
    </recommendedName>
</protein>
<sequence>MSSTYLHKVKSKVPFTKILAPRRSRHNEQAASHFTLVHPKRIPFLGSPLRQTDVEDEIAKYHGAAKEVDRESPHKGYQQEYLSYGEPPLKRSHESSVIQLFYDLFFVANLTTFTGVHEVNDPDTLKSYIGFFALLWFTWFHVAVFDIRFGADSIVERVFKALQFGVMTGFAIVGPSFNVGFESADQQAINAAIAFQNLAIIMMISRLVLALQYLIIVIQLRHYKKAMLPLFLHVLVLVITGFTFLGTKFAFTPENGSRSLIAWYIIVAFEAGAILLISGLKRWRFLSFQRTCVVERFGLLTLIILGEGVIGLCSTVQKVGQNGPLSLDVIGMIVCSIAIIYSMWMLYFDQAETKAVGRFRQQLWILCHFPYHLGILFLVEGCSQLSLFRKVADTWAAPLQDLEATTVSLSLNTTSVVDMLAEYVQTTFEKYYSSFESGRGELKFPANTTALNQTVESIKQLAEETNFTIPTFNSTSLEFDIDSYIVDAWEEFAVFAANNLGFVAPAKVTADKSATSDDVINELIQDTLTTVLYYFFISAALALAMTAVLMTLGRRHKILGDWLNIGFRFLVSSGILIFFIVMAIWNMDPNYRGVDFGDYISGPWIMPTITIILLVVVAADHILRTWTHAVVTRRNKTMATGAAQ</sequence>
<feature type="transmembrane region" description="Helical" evidence="1">
    <location>
        <begin position="128"/>
        <end position="149"/>
    </location>
</feature>
<feature type="transmembrane region" description="Helical" evidence="1">
    <location>
        <begin position="100"/>
        <end position="116"/>
    </location>
</feature>
<comment type="caution">
    <text evidence="2">The sequence shown here is derived from an EMBL/GenBank/DDBJ whole genome shotgun (WGS) entry which is preliminary data.</text>
</comment>
<feature type="transmembrane region" description="Helical" evidence="1">
    <location>
        <begin position="329"/>
        <end position="348"/>
    </location>
</feature>
<evidence type="ECO:0008006" key="4">
    <source>
        <dbReference type="Google" id="ProtNLM"/>
    </source>
</evidence>
<feature type="transmembrane region" description="Helical" evidence="1">
    <location>
        <begin position="230"/>
        <end position="249"/>
    </location>
</feature>
<proteinExistence type="predicted"/>
<feature type="transmembrane region" description="Helical" evidence="1">
    <location>
        <begin position="531"/>
        <end position="553"/>
    </location>
</feature>
<gene>
    <name evidence="2" type="ORF">GOMPHAMPRED_004214</name>
</gene>
<evidence type="ECO:0000313" key="2">
    <source>
        <dbReference type="EMBL" id="CAF9926688.1"/>
    </source>
</evidence>
<dbReference type="AlphaFoldDB" id="A0A8H3FLC2"/>
<organism evidence="2 3">
    <name type="scientific">Gomphillus americanus</name>
    <dbReference type="NCBI Taxonomy" id="1940652"/>
    <lineage>
        <taxon>Eukaryota</taxon>
        <taxon>Fungi</taxon>
        <taxon>Dikarya</taxon>
        <taxon>Ascomycota</taxon>
        <taxon>Pezizomycotina</taxon>
        <taxon>Lecanoromycetes</taxon>
        <taxon>OSLEUM clade</taxon>
        <taxon>Ostropomycetidae</taxon>
        <taxon>Ostropales</taxon>
        <taxon>Graphidaceae</taxon>
        <taxon>Gomphilloideae</taxon>
        <taxon>Gomphillus</taxon>
    </lineage>
</organism>
<feature type="transmembrane region" description="Helical" evidence="1">
    <location>
        <begin position="369"/>
        <end position="388"/>
    </location>
</feature>
<name>A0A8H3FLC2_9LECA</name>
<evidence type="ECO:0000313" key="3">
    <source>
        <dbReference type="Proteomes" id="UP000664169"/>
    </source>
</evidence>
<feature type="transmembrane region" description="Helical" evidence="1">
    <location>
        <begin position="161"/>
        <end position="181"/>
    </location>
</feature>
<feature type="transmembrane region" description="Helical" evidence="1">
    <location>
        <begin position="261"/>
        <end position="277"/>
    </location>
</feature>
<feature type="transmembrane region" description="Helical" evidence="1">
    <location>
        <begin position="297"/>
        <end position="317"/>
    </location>
</feature>
<reference evidence="2" key="1">
    <citation type="submission" date="2021-03" db="EMBL/GenBank/DDBJ databases">
        <authorList>
            <person name="Tagirdzhanova G."/>
        </authorList>
    </citation>
    <scope>NUCLEOTIDE SEQUENCE</scope>
</reference>
<keyword evidence="1" id="KW-1133">Transmembrane helix</keyword>
<feature type="transmembrane region" description="Helical" evidence="1">
    <location>
        <begin position="193"/>
        <end position="218"/>
    </location>
</feature>
<dbReference type="Proteomes" id="UP000664169">
    <property type="component" value="Unassembled WGS sequence"/>
</dbReference>
<dbReference type="OrthoDB" id="3177213at2759"/>
<dbReference type="Pfam" id="PF06772">
    <property type="entry name" value="LtrA"/>
    <property type="match status" value="1"/>
</dbReference>